<proteinExistence type="inferred from homology"/>
<dbReference type="EMBL" id="BAABLV010000005">
    <property type="protein sequence ID" value="GAA4889941.1"/>
    <property type="molecule type" value="Genomic_DNA"/>
</dbReference>
<dbReference type="PANTHER" id="PTHR43335:SF4">
    <property type="entry name" value="ABC TRANSPORTER, ATP-BINDING PROTEIN"/>
    <property type="match status" value="1"/>
</dbReference>
<organism evidence="6 7">
    <name type="scientific">Tessaracoccus lubricantis</name>
    <dbReference type="NCBI Taxonomy" id="545543"/>
    <lineage>
        <taxon>Bacteria</taxon>
        <taxon>Bacillati</taxon>
        <taxon>Actinomycetota</taxon>
        <taxon>Actinomycetes</taxon>
        <taxon>Propionibacteriales</taxon>
        <taxon>Propionibacteriaceae</taxon>
        <taxon>Tessaracoccus</taxon>
    </lineage>
</organism>
<dbReference type="SUPFAM" id="SSF52540">
    <property type="entry name" value="P-loop containing nucleoside triphosphate hydrolases"/>
    <property type="match status" value="1"/>
</dbReference>
<evidence type="ECO:0000313" key="6">
    <source>
        <dbReference type="EMBL" id="GAA4889941.1"/>
    </source>
</evidence>
<dbReference type="Pfam" id="PF00005">
    <property type="entry name" value="ABC_tran"/>
    <property type="match status" value="1"/>
</dbReference>
<evidence type="ECO:0000313" key="7">
    <source>
        <dbReference type="Proteomes" id="UP001501521"/>
    </source>
</evidence>
<protein>
    <recommendedName>
        <fullName evidence="5">ABC transporter domain-containing protein</fullName>
    </recommendedName>
</protein>
<sequence>MGARLPQREAGAMITVSNLTKNYGPTTVVDDVTFRAAPGRVTGFLGANGAGKSTTMRMVCGMTAPTSGSALVHGQRFRDLPNPGRQIGVLLDAGAQHMGRTGRETLTLSALQMGVPRRRVDEVLDLVQLDRKAARKRVGAYSLGMRQRLGIANALLGSPTALMLDEPANGLDPSGIRWMRQLLRSFADDGGTVLLSSHLLHEVELVADDLVVIAEGRIVARGEVAEFTASGARSLEDVFFSITAA</sequence>
<keyword evidence="2" id="KW-0813">Transport</keyword>
<dbReference type="PANTHER" id="PTHR43335">
    <property type="entry name" value="ABC TRANSPORTER, ATP-BINDING PROTEIN"/>
    <property type="match status" value="1"/>
</dbReference>
<dbReference type="InterPro" id="IPR003439">
    <property type="entry name" value="ABC_transporter-like_ATP-bd"/>
</dbReference>
<evidence type="ECO:0000256" key="3">
    <source>
        <dbReference type="ARBA" id="ARBA00022741"/>
    </source>
</evidence>
<evidence type="ECO:0000259" key="5">
    <source>
        <dbReference type="PROSITE" id="PS50893"/>
    </source>
</evidence>
<dbReference type="PROSITE" id="PS50893">
    <property type="entry name" value="ABC_TRANSPORTER_2"/>
    <property type="match status" value="1"/>
</dbReference>
<keyword evidence="7" id="KW-1185">Reference proteome</keyword>
<name>A0ABP9EY18_9ACTN</name>
<dbReference type="InterPro" id="IPR003593">
    <property type="entry name" value="AAA+_ATPase"/>
</dbReference>
<dbReference type="SMART" id="SM00382">
    <property type="entry name" value="AAA"/>
    <property type="match status" value="1"/>
</dbReference>
<feature type="domain" description="ABC transporter" evidence="5">
    <location>
        <begin position="14"/>
        <end position="240"/>
    </location>
</feature>
<dbReference type="Proteomes" id="UP001501521">
    <property type="component" value="Unassembled WGS sequence"/>
</dbReference>
<keyword evidence="3" id="KW-0547">Nucleotide-binding</keyword>
<dbReference type="Gene3D" id="3.40.50.300">
    <property type="entry name" value="P-loop containing nucleotide triphosphate hydrolases"/>
    <property type="match status" value="1"/>
</dbReference>
<comment type="caution">
    <text evidence="6">The sequence shown here is derived from an EMBL/GenBank/DDBJ whole genome shotgun (WGS) entry which is preliminary data.</text>
</comment>
<dbReference type="InterPro" id="IPR017871">
    <property type="entry name" value="ABC_transporter-like_CS"/>
</dbReference>
<reference evidence="7" key="1">
    <citation type="journal article" date="2019" name="Int. J. Syst. Evol. Microbiol.">
        <title>The Global Catalogue of Microorganisms (GCM) 10K type strain sequencing project: providing services to taxonomists for standard genome sequencing and annotation.</title>
        <authorList>
            <consortium name="The Broad Institute Genomics Platform"/>
            <consortium name="The Broad Institute Genome Sequencing Center for Infectious Disease"/>
            <person name="Wu L."/>
            <person name="Ma J."/>
        </authorList>
    </citation>
    <scope>NUCLEOTIDE SEQUENCE [LARGE SCALE GENOMIC DNA]</scope>
    <source>
        <strain evidence="7">JCM 19125</strain>
    </source>
</reference>
<gene>
    <name evidence="6" type="ORF">GCM10025789_02990</name>
</gene>
<accession>A0ABP9EY18</accession>
<evidence type="ECO:0000256" key="1">
    <source>
        <dbReference type="ARBA" id="ARBA00005417"/>
    </source>
</evidence>
<keyword evidence="4" id="KW-0067">ATP-binding</keyword>
<dbReference type="PROSITE" id="PS00211">
    <property type="entry name" value="ABC_TRANSPORTER_1"/>
    <property type="match status" value="1"/>
</dbReference>
<evidence type="ECO:0000256" key="2">
    <source>
        <dbReference type="ARBA" id="ARBA00022448"/>
    </source>
</evidence>
<evidence type="ECO:0000256" key="4">
    <source>
        <dbReference type="ARBA" id="ARBA00022840"/>
    </source>
</evidence>
<dbReference type="InterPro" id="IPR027417">
    <property type="entry name" value="P-loop_NTPase"/>
</dbReference>
<comment type="similarity">
    <text evidence="1">Belongs to the ABC transporter superfamily.</text>
</comment>